<accession>A0ABN9H1U7</accession>
<organism evidence="1 2">
    <name type="scientific">Staurois parvus</name>
    <dbReference type="NCBI Taxonomy" id="386267"/>
    <lineage>
        <taxon>Eukaryota</taxon>
        <taxon>Metazoa</taxon>
        <taxon>Chordata</taxon>
        <taxon>Craniata</taxon>
        <taxon>Vertebrata</taxon>
        <taxon>Euteleostomi</taxon>
        <taxon>Amphibia</taxon>
        <taxon>Batrachia</taxon>
        <taxon>Anura</taxon>
        <taxon>Neobatrachia</taxon>
        <taxon>Ranoidea</taxon>
        <taxon>Ranidae</taxon>
        <taxon>Staurois</taxon>
    </lineage>
</organism>
<evidence type="ECO:0000313" key="1">
    <source>
        <dbReference type="EMBL" id="CAI9615704.1"/>
    </source>
</evidence>
<evidence type="ECO:0000313" key="2">
    <source>
        <dbReference type="Proteomes" id="UP001162483"/>
    </source>
</evidence>
<dbReference type="Proteomes" id="UP001162483">
    <property type="component" value="Unassembled WGS sequence"/>
</dbReference>
<name>A0ABN9H1U7_9NEOB</name>
<dbReference type="EMBL" id="CATNWA010019922">
    <property type="protein sequence ID" value="CAI9615704.1"/>
    <property type="molecule type" value="Genomic_DNA"/>
</dbReference>
<sequence>MQSHKKQCAGDGRGEICVVYIQVSPSSVILVDRWVPAWNHQLGPGD</sequence>
<reference evidence="1" key="1">
    <citation type="submission" date="2023-05" db="EMBL/GenBank/DDBJ databases">
        <authorList>
            <person name="Stuckert A."/>
        </authorList>
    </citation>
    <scope>NUCLEOTIDE SEQUENCE</scope>
</reference>
<keyword evidence="2" id="KW-1185">Reference proteome</keyword>
<proteinExistence type="predicted"/>
<gene>
    <name evidence="1" type="ORF">SPARVUS_LOCUS15281165</name>
</gene>
<comment type="caution">
    <text evidence="1">The sequence shown here is derived from an EMBL/GenBank/DDBJ whole genome shotgun (WGS) entry which is preliminary data.</text>
</comment>
<protein>
    <submittedName>
        <fullName evidence="1">Uncharacterized protein</fullName>
    </submittedName>
</protein>